<dbReference type="PANTHER" id="PTHR36511:SF3">
    <property type="entry name" value="ANTITOXIN HIGA-2"/>
    <property type="match status" value="1"/>
</dbReference>
<evidence type="ECO:0000313" key="7">
    <source>
        <dbReference type="EMBL" id="MST93184.1"/>
    </source>
</evidence>
<accession>A0A0W7TQ75</accession>
<dbReference type="RefSeq" id="WP_050005366.1">
    <property type="nucleotide sequence ID" value="NZ_DAWBJP010000032.1"/>
</dbReference>
<dbReference type="Proteomes" id="UP000431913">
    <property type="component" value="Unassembled WGS sequence"/>
</dbReference>
<dbReference type="EMBL" id="VUNJ01000021">
    <property type="protein sequence ID" value="MST93184.1"/>
    <property type="molecule type" value="Genomic_DNA"/>
</dbReference>
<keyword evidence="1" id="KW-0805">Transcription regulation</keyword>
<dbReference type="GO" id="GO:0003677">
    <property type="term" value="F:DNA binding"/>
    <property type="evidence" value="ECO:0007669"/>
    <property type="project" value="UniProtKB-KW"/>
</dbReference>
<dbReference type="PANTHER" id="PTHR36511">
    <property type="entry name" value="MERR FAMILY BACTERIAL REGULATORY PROTEIN"/>
    <property type="match status" value="1"/>
</dbReference>
<dbReference type="InterPro" id="IPR010982">
    <property type="entry name" value="Lambda_DNA-bd_dom_sf"/>
</dbReference>
<keyword evidence="8" id="KW-1185">Reference proteome</keyword>
<dbReference type="Pfam" id="PF01381">
    <property type="entry name" value="HTH_3"/>
    <property type="match status" value="1"/>
</dbReference>
<dbReference type="EMBL" id="JXXK01000011">
    <property type="protein sequence ID" value="KJF39987.1"/>
    <property type="molecule type" value="Genomic_DNA"/>
</dbReference>
<name>A0A0D8IZ90_9FIRM</name>
<reference evidence="5" key="1">
    <citation type="submission" date="2015-02" db="EMBL/GenBank/DDBJ databases">
        <title>A novel member of the family Ruminococcaceae isolated from human feces.</title>
        <authorList>
            <person name="Shkoporov A.N."/>
            <person name="Chaplin A.V."/>
            <person name="Motuzova O.V."/>
            <person name="Kafarskaia L.I."/>
            <person name="Khokhlova E.V."/>
            <person name="Efimov B.A."/>
        </authorList>
    </citation>
    <scope>NUCLEOTIDE SEQUENCE [LARGE SCALE GENOMIC DNA]</scope>
    <source>
        <strain evidence="5">585-1</strain>
    </source>
</reference>
<proteinExistence type="predicted"/>
<evidence type="ECO:0000313" key="9">
    <source>
        <dbReference type="Proteomes" id="UP000053433"/>
    </source>
</evidence>
<evidence type="ECO:0000313" key="6">
    <source>
        <dbReference type="EMBL" id="KUE75984.1"/>
    </source>
</evidence>
<dbReference type="PROSITE" id="PS50943">
    <property type="entry name" value="HTH_CROC1"/>
    <property type="match status" value="1"/>
</dbReference>
<dbReference type="EMBL" id="LMUA01000013">
    <property type="protein sequence ID" value="KUE75984.1"/>
    <property type="molecule type" value="Genomic_DNA"/>
</dbReference>
<dbReference type="Proteomes" id="UP000032483">
    <property type="component" value="Unassembled WGS sequence"/>
</dbReference>
<gene>
    <name evidence="6" type="ORF">ASJ35_10370</name>
    <name evidence="7" type="ORF">FYJ76_14810</name>
    <name evidence="5" type="ORF">TQ39_09595</name>
</gene>
<reference evidence="6 9" key="2">
    <citation type="submission" date="2015-10" db="EMBL/GenBank/DDBJ databases">
        <title>A novel member of the family Ruminococcaceae isolated from human faeces.</title>
        <authorList>
            <person name="Shkoporov A.N."/>
            <person name="Chaplin A.V."/>
            <person name="Motuzova O.V."/>
            <person name="Kafarskaia L.I."/>
            <person name="Efimov B.A."/>
        </authorList>
    </citation>
    <scope>NUCLEOTIDE SEQUENCE [LARGE SCALE GENOMIC DNA]</scope>
    <source>
        <strain evidence="6 9">668</strain>
    </source>
</reference>
<evidence type="ECO:0000256" key="3">
    <source>
        <dbReference type="ARBA" id="ARBA00023163"/>
    </source>
</evidence>
<evidence type="ECO:0000256" key="1">
    <source>
        <dbReference type="ARBA" id="ARBA00023015"/>
    </source>
</evidence>
<evidence type="ECO:0000313" key="10">
    <source>
        <dbReference type="Proteomes" id="UP000431913"/>
    </source>
</evidence>
<evidence type="ECO:0000313" key="5">
    <source>
        <dbReference type="EMBL" id="KJF39987.1"/>
    </source>
</evidence>
<dbReference type="InterPro" id="IPR001387">
    <property type="entry name" value="Cro/C1-type_HTH"/>
</dbReference>
<evidence type="ECO:0000256" key="2">
    <source>
        <dbReference type="ARBA" id="ARBA00023125"/>
    </source>
</evidence>
<evidence type="ECO:0000259" key="4">
    <source>
        <dbReference type="PROSITE" id="PS50943"/>
    </source>
</evidence>
<accession>A0A0D8IZ90</accession>
<evidence type="ECO:0000313" key="8">
    <source>
        <dbReference type="Proteomes" id="UP000032483"/>
    </source>
</evidence>
<keyword evidence="3" id="KW-0804">Transcription</keyword>
<dbReference type="AlphaFoldDB" id="A0A0D8IZ90"/>
<organism evidence="5 8">
    <name type="scientific">Ruthenibacterium lactatiformans</name>
    <dbReference type="NCBI Taxonomy" id="1550024"/>
    <lineage>
        <taxon>Bacteria</taxon>
        <taxon>Bacillati</taxon>
        <taxon>Bacillota</taxon>
        <taxon>Clostridia</taxon>
        <taxon>Eubacteriales</taxon>
        <taxon>Oscillospiraceae</taxon>
        <taxon>Ruthenibacterium</taxon>
    </lineage>
</organism>
<feature type="domain" description="HTH cro/C1-type" evidence="4">
    <location>
        <begin position="44"/>
        <end position="80"/>
    </location>
</feature>
<dbReference type="CDD" id="cd00093">
    <property type="entry name" value="HTH_XRE"/>
    <property type="match status" value="1"/>
</dbReference>
<sequence length="105" mass="11841">MSTGVYESILQGLNEAISTEKGHLRAKRCRMTVQPPEEFDAEEIRTIRLSANMTQKVFASFLGVSPKTVESWEAGRYKPDGPARRVMGLLRQDHMLAQKYGLISQ</sequence>
<dbReference type="InterPro" id="IPR052359">
    <property type="entry name" value="HTH-type_reg/antitoxin"/>
</dbReference>
<comment type="caution">
    <text evidence="5">The sequence shown here is derived from an EMBL/GenBank/DDBJ whole genome shotgun (WGS) entry which is preliminary data.</text>
</comment>
<dbReference type="GeneID" id="42856839"/>
<keyword evidence="2" id="KW-0238">DNA-binding</keyword>
<dbReference type="SUPFAM" id="SSF47413">
    <property type="entry name" value="lambda repressor-like DNA-binding domains"/>
    <property type="match status" value="1"/>
</dbReference>
<reference evidence="7 10" key="3">
    <citation type="submission" date="2019-08" db="EMBL/GenBank/DDBJ databases">
        <title>In-depth cultivation of the pig gut microbiome towards novel bacterial diversity and tailored functional studies.</title>
        <authorList>
            <person name="Wylensek D."/>
            <person name="Hitch T.C.A."/>
            <person name="Clavel T."/>
        </authorList>
    </citation>
    <scope>NUCLEOTIDE SEQUENCE [LARGE SCALE GENOMIC DNA]</scope>
    <source>
        <strain evidence="7 10">WCA3-601-WT-6J</strain>
    </source>
</reference>
<dbReference type="Proteomes" id="UP000053433">
    <property type="component" value="Unassembled WGS sequence"/>
</dbReference>
<protein>
    <submittedName>
        <fullName evidence="7">Helix-turn-helix domain-containing protein</fullName>
    </submittedName>
    <submittedName>
        <fullName evidence="5">Transcriptional regulator</fullName>
    </submittedName>
</protein>
<dbReference type="Gene3D" id="1.10.260.40">
    <property type="entry name" value="lambda repressor-like DNA-binding domains"/>
    <property type="match status" value="1"/>
</dbReference>